<dbReference type="SMART" id="SM00342">
    <property type="entry name" value="HTH_ARAC"/>
    <property type="match status" value="1"/>
</dbReference>
<dbReference type="PANTHER" id="PTHR43280">
    <property type="entry name" value="ARAC-FAMILY TRANSCRIPTIONAL REGULATOR"/>
    <property type="match status" value="1"/>
</dbReference>
<protein>
    <submittedName>
        <fullName evidence="5">AraC family transcriptional regulator</fullName>
    </submittedName>
</protein>
<dbReference type="InterPro" id="IPR009057">
    <property type="entry name" value="Homeodomain-like_sf"/>
</dbReference>
<feature type="domain" description="HTH araC/xylS-type" evidence="4">
    <location>
        <begin position="185"/>
        <end position="282"/>
    </location>
</feature>
<keyword evidence="6" id="KW-1185">Reference proteome</keyword>
<gene>
    <name evidence="5" type="ORF">WJU22_13545</name>
</gene>
<evidence type="ECO:0000313" key="6">
    <source>
        <dbReference type="Proteomes" id="UP001449657"/>
    </source>
</evidence>
<dbReference type="RefSeq" id="WP_341838716.1">
    <property type="nucleotide sequence ID" value="NZ_CP149792.1"/>
</dbReference>
<sequence>MTTPEIYREKSPLSEKDCFVVFDRRKSSFTFPVHVHPEFELNFVEGAPGAERVIGDSVETIGERDLVLIANPELKHAWKDGACTSSNIHEITIQFHSSLIEQYLDKNQFRSVRQLFSRAARGVSFGTATIDRVQPLLRILTMETDGFYSVMRFLMLLHELSKGDDYRELSSTATPEINSAERQLQQLRTLINRQVSGDIGMTDAAAVLNMSRSTFARFLKLHTGMNFTDYLLDVRINLAIQELKAGAPIPDVVARCGFNSISYFYRVFKKAKGITPAEYRDMSRKHQTII</sequence>
<dbReference type="InterPro" id="IPR018060">
    <property type="entry name" value="HTH_AraC"/>
</dbReference>
<dbReference type="PROSITE" id="PS01124">
    <property type="entry name" value="HTH_ARAC_FAMILY_2"/>
    <property type="match status" value="1"/>
</dbReference>
<organism evidence="5 6">
    <name type="scientific">Chitinophaga caseinilytica</name>
    <dbReference type="NCBI Taxonomy" id="2267521"/>
    <lineage>
        <taxon>Bacteria</taxon>
        <taxon>Pseudomonadati</taxon>
        <taxon>Bacteroidota</taxon>
        <taxon>Chitinophagia</taxon>
        <taxon>Chitinophagales</taxon>
        <taxon>Chitinophagaceae</taxon>
        <taxon>Chitinophaga</taxon>
    </lineage>
</organism>
<dbReference type="Pfam" id="PF12833">
    <property type="entry name" value="HTH_18"/>
    <property type="match status" value="1"/>
</dbReference>
<keyword evidence="3" id="KW-0804">Transcription</keyword>
<evidence type="ECO:0000256" key="1">
    <source>
        <dbReference type="ARBA" id="ARBA00023015"/>
    </source>
</evidence>
<keyword evidence="1" id="KW-0805">Transcription regulation</keyword>
<dbReference type="PANTHER" id="PTHR43280:SF27">
    <property type="entry name" value="TRANSCRIPTIONAL REGULATOR MTLR"/>
    <property type="match status" value="1"/>
</dbReference>
<accession>A0ABZ2YWD5</accession>
<dbReference type="SUPFAM" id="SSF46689">
    <property type="entry name" value="Homeodomain-like"/>
    <property type="match status" value="2"/>
</dbReference>
<evidence type="ECO:0000256" key="2">
    <source>
        <dbReference type="ARBA" id="ARBA00023125"/>
    </source>
</evidence>
<keyword evidence="2" id="KW-0238">DNA-binding</keyword>
<name>A0ABZ2YWD5_9BACT</name>
<dbReference type="InterPro" id="IPR020449">
    <property type="entry name" value="Tscrpt_reg_AraC-type_HTH"/>
</dbReference>
<dbReference type="PRINTS" id="PR00032">
    <property type="entry name" value="HTHARAC"/>
</dbReference>
<proteinExistence type="predicted"/>
<dbReference type="EMBL" id="CP150096">
    <property type="protein sequence ID" value="WZN43922.1"/>
    <property type="molecule type" value="Genomic_DNA"/>
</dbReference>
<dbReference type="Gene3D" id="1.10.10.60">
    <property type="entry name" value="Homeodomain-like"/>
    <property type="match status" value="2"/>
</dbReference>
<reference evidence="5 6" key="1">
    <citation type="submission" date="2024-03" db="EMBL/GenBank/DDBJ databases">
        <title>Chitinophaga caseinilytica sp. nov., a casein hydrolysing bacterium isolated from forest soil.</title>
        <authorList>
            <person name="Lee D.S."/>
            <person name="Han D.M."/>
            <person name="Baek J.H."/>
            <person name="Choi D.G."/>
            <person name="Jeon J.H."/>
            <person name="Jeon C.O."/>
        </authorList>
    </citation>
    <scope>NUCLEOTIDE SEQUENCE [LARGE SCALE GENOMIC DNA]</scope>
    <source>
        <strain evidence="5 6">KACC 19118</strain>
    </source>
</reference>
<evidence type="ECO:0000313" key="5">
    <source>
        <dbReference type="EMBL" id="WZN43922.1"/>
    </source>
</evidence>
<evidence type="ECO:0000256" key="3">
    <source>
        <dbReference type="ARBA" id="ARBA00023163"/>
    </source>
</evidence>
<evidence type="ECO:0000259" key="4">
    <source>
        <dbReference type="PROSITE" id="PS01124"/>
    </source>
</evidence>
<dbReference type="Proteomes" id="UP001449657">
    <property type="component" value="Chromosome"/>
</dbReference>